<feature type="compositionally biased region" description="Acidic residues" evidence="1">
    <location>
        <begin position="149"/>
        <end position="165"/>
    </location>
</feature>
<dbReference type="Proteomes" id="UP000244773">
    <property type="component" value="Segment"/>
</dbReference>
<gene>
    <name evidence="2" type="ORF">TetV_453</name>
</gene>
<feature type="compositionally biased region" description="Acidic residues" evidence="1">
    <location>
        <begin position="76"/>
        <end position="93"/>
    </location>
</feature>
<organism evidence="2">
    <name type="scientific">Tetraselmis virus 1</name>
    <dbReference type="NCBI Taxonomy" id="2060617"/>
    <lineage>
        <taxon>Viruses</taxon>
        <taxon>Varidnaviria</taxon>
        <taxon>Bamfordvirae</taxon>
        <taxon>Nucleocytoviricota</taxon>
        <taxon>Megaviricetes</taxon>
        <taxon>Imitervirales</taxon>
        <taxon>Allomimiviridae</taxon>
        <taxon>Oceanusvirus</taxon>
        <taxon>Oceanusvirus kaneohense</taxon>
    </lineage>
</organism>
<evidence type="ECO:0000313" key="3">
    <source>
        <dbReference type="Proteomes" id="UP000244773"/>
    </source>
</evidence>
<protein>
    <submittedName>
        <fullName evidence="2">Uncharacterized protein</fullName>
    </submittedName>
</protein>
<feature type="compositionally biased region" description="Acidic residues" evidence="1">
    <location>
        <begin position="101"/>
        <end position="117"/>
    </location>
</feature>
<feature type="compositionally biased region" description="Acidic residues" evidence="1">
    <location>
        <begin position="125"/>
        <end position="141"/>
    </location>
</feature>
<evidence type="ECO:0000313" key="2">
    <source>
        <dbReference type="EMBL" id="AUF82535.1"/>
    </source>
</evidence>
<feature type="region of interest" description="Disordered" evidence="1">
    <location>
        <begin position="65"/>
        <end position="170"/>
    </location>
</feature>
<accession>A0A2P0VNP9</accession>
<keyword evidence="3" id="KW-1185">Reference proteome</keyword>
<sequence length="630" mass="74018">MNLPPLVKTSLTPDQINSLNKTADNIDRKSNTHYNPTEFASIIDKNYKKESTNLESVSESIELDLDGNKTAKDYSVVDEDDTVLYDDGKEDEPESKKDTVVDEDDTVLYDDGKEDEPEGKKDTVVDEDDIVLYDDGKEDEPESKKDTVVDEDDTVLYDDGKEDEPESKKDTVVDEDDIVLYDDELKKSKEFIKFVNRQDSTTNNLAQEDLDIPDNSSTLVSNASVDMEIFNNNDLVSKLRLRDSPIFFQLTYFQDFYYYKDYIFNYSESCGSSQYMYEFLDLMYDYNNECRKLYSRPEGFRGFFKQYIGKDSKRSHNLTCVDFTRSMQEKMEEIMDMNRKEYKDLVQTVHKLLQPVYASTNEENDDIIDSSKKYRYEKSIIEYYSTEEGKNDEMFKDYIDNSYEMMSKEDYKLGKQNYRWIKQCKSDTKQLLYKTLQNVMMVSRYNNDTEYIQHIYKKAKDKIVISENPVEIATIMVECFRLYYLTVTKIVQRQSNGVMMYRDLFFNLMSTHNLLYLNYLHTQDLNSQLQKNYDMYIRPKVDIELDQRNTIGNDLIVATWSCPKYYTIFQKPKKNYMFPENQIDETTSLYKRFQNYFNKPITEGGSSKTGNIIMILALGAVTLTSSLLAK</sequence>
<evidence type="ECO:0000256" key="1">
    <source>
        <dbReference type="SAM" id="MobiDB-lite"/>
    </source>
</evidence>
<proteinExistence type="predicted"/>
<name>A0A2P0VNP9_9VIRU</name>
<reference evidence="2" key="1">
    <citation type="journal article" date="2018" name="Virology">
        <title>A giant virus infecting green algae encodes key fermentation genes.</title>
        <authorList>
            <person name="Schvarcz C.R."/>
            <person name="Steward G.F."/>
        </authorList>
    </citation>
    <scope>NUCLEOTIDE SEQUENCE [LARGE SCALE GENOMIC DNA]</scope>
</reference>
<dbReference type="EMBL" id="KY322437">
    <property type="protein sequence ID" value="AUF82535.1"/>
    <property type="molecule type" value="Genomic_DNA"/>
</dbReference>